<dbReference type="Proteomes" id="UP001319874">
    <property type="component" value="Chromosome 4"/>
</dbReference>
<sequence>MTSMHQANIVLPEGAVTPDEWNDGLGVRLPREFVITRRRNGDAASRRGDLFWDWSGYDPRGRAVGLSFAFWTTRSGKSQLKDIPPQSQTLVDDMQHLMSLVIYRRHGPTLAFNTLHSYLKAFCAIAQYCEKQTLSIPTLLSDEQHFSAYVATVGHRSVLQTLFVVVSFLMTLDPEHDIGYPVAGNAVIAELRRRYREYAAMDKQTPPIPTRIYSEIISAVAAQLKDFAEVADRFLALAVEVLSNTVARQADERHTWTPILVTKHGLDSYFESKGLAKSAKGISRGLTEAQLLCKLTIHIFSGMRDEEAQALPFHCAETDQDHGRTHYLLCGQTTKFNHGKIRRTKWVTNSEAYEAILLAQRIATLIYGSMGCIPEQSKGMLSRYPLFVSTGYLALNGRPPSGADAFQVQRLRITRRDETVVEAAIRPLIQGCDLRELEEIDPHRAWRSEEKFQIGMPWPLRTHQFRRSLAIYAQRSGMVSLPSLRRQLQHITKEMSLYYAKGSAFARNFIEDDADDYKHHMAKEWREAKPLSEALAYLRDVLLTEDELFGGAGTFEQQKKNRGILASRESTVRKFKRGEMAYRETPVGGCIKIGECDQVGLRVLNTECLLGCKNLIGKLLRLERLIDRQSKLVSTLDPESVEYRMERSDLNVLVEVRAQWDAASGRRRYDKRTD</sequence>
<dbReference type="EMBL" id="AP024958">
    <property type="protein sequence ID" value="BCZ84696.1"/>
    <property type="molecule type" value="Genomic_DNA"/>
</dbReference>
<protein>
    <submittedName>
        <fullName evidence="1">Integrase</fullName>
    </submittedName>
</protein>
<gene>
    <name evidence="1" type="ORF">PTKU64_83710</name>
</gene>
<keyword evidence="2" id="KW-1185">Reference proteome</keyword>
<evidence type="ECO:0000313" key="2">
    <source>
        <dbReference type="Proteomes" id="UP001319874"/>
    </source>
</evidence>
<proteinExistence type="predicted"/>
<evidence type="ECO:0000313" key="1">
    <source>
        <dbReference type="EMBL" id="BCZ84696.1"/>
    </source>
</evidence>
<name>A0ABM7U187_9BURK</name>
<organism evidence="1 2">
    <name type="scientific">Paraburkholderia terrae</name>
    <dbReference type="NCBI Taxonomy" id="311230"/>
    <lineage>
        <taxon>Bacteria</taxon>
        <taxon>Pseudomonadati</taxon>
        <taxon>Pseudomonadota</taxon>
        <taxon>Betaproteobacteria</taxon>
        <taxon>Burkholderiales</taxon>
        <taxon>Burkholderiaceae</taxon>
        <taxon>Paraburkholderia</taxon>
    </lineage>
</organism>
<accession>A0ABM7U187</accession>
<reference evidence="1 2" key="1">
    <citation type="journal article" date="2022" name="Front. Microbiol.">
        <title>Identification and characterization of a novel class of self-sufficient cytochrome P450 hydroxylase involved in cyclohexanecarboxylate degradation in Paraburkholderia terrae strain KU-64.</title>
        <authorList>
            <person name="Yamamoto T."/>
            <person name="Hasegawa Y."/>
            <person name="Iwaki H."/>
        </authorList>
    </citation>
    <scope>NUCLEOTIDE SEQUENCE [LARGE SCALE GENOMIC DNA]</scope>
    <source>
        <strain evidence="1 2">KU-64</strain>
    </source>
</reference>
<dbReference type="RefSeq" id="WP_229517723.1">
    <property type="nucleotide sequence ID" value="NZ_AP024958.1"/>
</dbReference>